<dbReference type="InterPro" id="IPR019861">
    <property type="entry name" value="PorP/SprF_Bacteroidetes"/>
</dbReference>
<evidence type="ECO:0008006" key="4">
    <source>
        <dbReference type="Google" id="ProtNLM"/>
    </source>
</evidence>
<evidence type="ECO:0000313" key="2">
    <source>
        <dbReference type="EMBL" id="AWM15084.1"/>
    </source>
</evidence>
<evidence type="ECO:0000313" key="3">
    <source>
        <dbReference type="Proteomes" id="UP000245429"/>
    </source>
</evidence>
<name>A0A2U8QZ04_9FLAO</name>
<protein>
    <recommendedName>
        <fullName evidence="4">Type IX secretion system membrane protein PorP/SprF</fullName>
    </recommendedName>
</protein>
<dbReference type="NCBIfam" id="TIGR03519">
    <property type="entry name" value="T9SS_PorP_fam"/>
    <property type="match status" value="1"/>
</dbReference>
<dbReference type="RefSeq" id="WP_109570422.1">
    <property type="nucleotide sequence ID" value="NZ_CP029463.1"/>
</dbReference>
<dbReference type="Pfam" id="PF11751">
    <property type="entry name" value="PorP_SprF"/>
    <property type="match status" value="1"/>
</dbReference>
<dbReference type="KEGG" id="fse:DI487_15315"/>
<dbReference type="Proteomes" id="UP000245429">
    <property type="component" value="Chromosome"/>
</dbReference>
<keyword evidence="3" id="KW-1185">Reference proteome</keyword>
<reference evidence="2 3" key="1">
    <citation type="submission" date="2018-05" db="EMBL/GenBank/DDBJ databases">
        <title>Flavobacterium sp. MEBiC07310.</title>
        <authorList>
            <person name="Baek K."/>
        </authorList>
    </citation>
    <scope>NUCLEOTIDE SEQUENCE [LARGE SCALE GENOMIC DNA]</scope>
    <source>
        <strain evidence="2 3">MEBiC07310</strain>
    </source>
</reference>
<organism evidence="2 3">
    <name type="scientific">Flavobacterium sediminis</name>
    <dbReference type="NCBI Taxonomy" id="2201181"/>
    <lineage>
        <taxon>Bacteria</taxon>
        <taxon>Pseudomonadati</taxon>
        <taxon>Bacteroidota</taxon>
        <taxon>Flavobacteriia</taxon>
        <taxon>Flavobacteriales</taxon>
        <taxon>Flavobacteriaceae</taxon>
        <taxon>Flavobacterium</taxon>
    </lineage>
</organism>
<feature type="chain" id="PRO_5016092110" description="Type IX secretion system membrane protein PorP/SprF" evidence="1">
    <location>
        <begin position="20"/>
        <end position="302"/>
    </location>
</feature>
<dbReference type="EMBL" id="CP029463">
    <property type="protein sequence ID" value="AWM15084.1"/>
    <property type="molecule type" value="Genomic_DNA"/>
</dbReference>
<proteinExistence type="predicted"/>
<dbReference type="OrthoDB" id="1114455at2"/>
<evidence type="ECO:0000256" key="1">
    <source>
        <dbReference type="SAM" id="SignalP"/>
    </source>
</evidence>
<dbReference type="AlphaFoldDB" id="A0A2U8QZ04"/>
<accession>A0A2U8QZ04</accession>
<sequence>MKTLYIIILSVLLPLLCLGQQDSQYTQYMYNTLNVNPAYAGSRESLTMFLLHRTQWVGLDGAPVTNNVSAHTPLGDSNFGLGLSFVNDRIGPTDENTITASLAYFIQISENYKLSVGLSGTADFFNLDVNKLDIYHQTDPQFQNFNNSVSPNLGAGLYLFSDKTYFGLSVPNFFETNRYNDNDVTVNKEKMHFYAIAGHVFEFNPNLKFKPAVLTKLVEGAPFQLDVTANFLLYDKFTIGAAYRWDSAISGLVGFQITNSIFVGYGYDRETTKLSNYNSGSHEIFIRFEIFKNNRITSPRFF</sequence>
<gene>
    <name evidence="2" type="ORF">DI487_15315</name>
</gene>
<feature type="signal peptide" evidence="1">
    <location>
        <begin position="1"/>
        <end position="19"/>
    </location>
</feature>
<keyword evidence="1" id="KW-0732">Signal</keyword>